<dbReference type="Gene3D" id="2.20.25.10">
    <property type="match status" value="1"/>
</dbReference>
<dbReference type="FunFam" id="2.30.30.40:FF:000013">
    <property type="entry name" value="Alkylphosphonate utilization protein PhnA"/>
    <property type="match status" value="1"/>
</dbReference>
<dbReference type="OrthoDB" id="9810131at2"/>
<dbReference type="KEGG" id="pacp:FAZ97_24180"/>
<keyword evidence="6" id="KW-1185">Reference proteome</keyword>
<name>A0A7Z2GA65_9BURK</name>
<dbReference type="NCBIfam" id="TIGR00686">
    <property type="entry name" value="phnA"/>
    <property type="match status" value="1"/>
</dbReference>
<proteinExistence type="inferred from homology"/>
<dbReference type="InterPro" id="IPR004624">
    <property type="entry name" value="YjdM"/>
</dbReference>
<dbReference type="AlphaFoldDB" id="A0A7Z2GA65"/>
<dbReference type="PANTHER" id="PTHR30305">
    <property type="entry name" value="PROTEIN YJDM-RELATED"/>
    <property type="match status" value="1"/>
</dbReference>
<feature type="domain" description="Protein YjdM C-terminal" evidence="3">
    <location>
        <begin position="47"/>
        <end position="113"/>
    </location>
</feature>
<reference evidence="5 6" key="1">
    <citation type="submission" date="2019-12" db="EMBL/GenBank/DDBJ databases">
        <title>Paraburkholderia acidiphila 7Q-K02 sp. nov and Paraburkholderia acidisoli DHF22 sp. nov., two strains isolated from forest soil.</title>
        <authorList>
            <person name="Gao Z."/>
            <person name="Qiu L."/>
        </authorList>
    </citation>
    <scope>NUCLEOTIDE SEQUENCE [LARGE SCALE GENOMIC DNA]</scope>
    <source>
        <strain evidence="5 6">7Q-K02</strain>
    </source>
</reference>
<evidence type="ECO:0000256" key="1">
    <source>
        <dbReference type="ARBA" id="ARBA00009248"/>
    </source>
</evidence>
<gene>
    <name evidence="5" type="ORF">FAZ97_24180</name>
</gene>
<organism evidence="5 6">
    <name type="scientific">Paraburkholderia acidiphila</name>
    <dbReference type="NCBI Taxonomy" id="2571747"/>
    <lineage>
        <taxon>Bacteria</taxon>
        <taxon>Pseudomonadati</taxon>
        <taxon>Pseudomonadota</taxon>
        <taxon>Betaproteobacteria</taxon>
        <taxon>Burkholderiales</taxon>
        <taxon>Burkholderiaceae</taxon>
        <taxon>Paraburkholderia</taxon>
    </lineage>
</organism>
<dbReference type="InterPro" id="IPR013987">
    <property type="entry name" value="YjdM_N"/>
</dbReference>
<dbReference type="Proteomes" id="UP000434209">
    <property type="component" value="Chromosome 2"/>
</dbReference>
<evidence type="ECO:0000313" key="6">
    <source>
        <dbReference type="Proteomes" id="UP000434209"/>
    </source>
</evidence>
<feature type="domain" description="Protein YjdM N-terminal" evidence="4">
    <location>
        <begin position="4"/>
        <end position="32"/>
    </location>
</feature>
<sequence length="113" mass="12250">MSALPRCPKCNSEFTYEDGGVYICPECAHEWPLQAIAPAETAARVYRDSAGNLLQDGDTVTVIKDLKLKGSGGVIKMGTKVKNIRLVDSDHDIDCKIDGFGAMSLKSEFVKKA</sequence>
<dbReference type="Pfam" id="PF03831">
    <property type="entry name" value="YjdM"/>
    <property type="match status" value="1"/>
</dbReference>
<comment type="similarity">
    <text evidence="1">Belongs to the YjdM family.</text>
</comment>
<dbReference type="RefSeq" id="WP_158760906.1">
    <property type="nucleotide sequence ID" value="NZ_CP046910.1"/>
</dbReference>
<accession>A0A7Z2GA65</accession>
<evidence type="ECO:0000259" key="4">
    <source>
        <dbReference type="Pfam" id="PF08274"/>
    </source>
</evidence>
<dbReference type="Gene3D" id="2.30.30.40">
    <property type="entry name" value="SH3 Domains"/>
    <property type="match status" value="1"/>
</dbReference>
<dbReference type="SUPFAM" id="SSF82057">
    <property type="entry name" value="Prokaryotic SH3-related domain"/>
    <property type="match status" value="1"/>
</dbReference>
<protein>
    <recommendedName>
        <fullName evidence="2">Protein YjdM</fullName>
    </recommendedName>
</protein>
<dbReference type="FunFam" id="2.20.25.10:FF:000003">
    <property type="entry name" value="Alkylphosphonate utilization protein PhnA"/>
    <property type="match status" value="1"/>
</dbReference>
<evidence type="ECO:0000313" key="5">
    <source>
        <dbReference type="EMBL" id="QGZ57972.1"/>
    </source>
</evidence>
<dbReference type="SUPFAM" id="SSF57783">
    <property type="entry name" value="Zinc beta-ribbon"/>
    <property type="match status" value="1"/>
</dbReference>
<dbReference type="Pfam" id="PF08274">
    <property type="entry name" value="Zn_Ribbon_YjdM"/>
    <property type="match status" value="1"/>
</dbReference>
<dbReference type="EMBL" id="CP046910">
    <property type="protein sequence ID" value="QGZ57972.1"/>
    <property type="molecule type" value="Genomic_DNA"/>
</dbReference>
<dbReference type="PANTHER" id="PTHR30305:SF3">
    <property type="entry name" value="PROTEIN YJDM"/>
    <property type="match status" value="1"/>
</dbReference>
<dbReference type="InterPro" id="IPR013988">
    <property type="entry name" value="YjdM_C"/>
</dbReference>
<evidence type="ECO:0000259" key="3">
    <source>
        <dbReference type="Pfam" id="PF03831"/>
    </source>
</evidence>
<evidence type="ECO:0000256" key="2">
    <source>
        <dbReference type="ARBA" id="ARBA00071166"/>
    </source>
</evidence>